<dbReference type="InterPro" id="IPR012341">
    <property type="entry name" value="6hp_glycosidase-like_sf"/>
</dbReference>
<keyword evidence="8" id="KW-0472">Membrane</keyword>
<comment type="similarity">
    <text evidence="2 12">Belongs to the glycosyl hydrolase 63 family.</text>
</comment>
<dbReference type="PANTHER" id="PTHR10412:SF11">
    <property type="entry name" value="MANNOSYL-OLIGOSACCHARIDE GLUCOSIDASE"/>
    <property type="match status" value="1"/>
</dbReference>
<sequence length="713" mass="82518">MMWFWNRIEGHSLPVRHWCDQNDRLGRYGWTRHDFHSFGIQEIVDKNVVFETSFVKYANNSWRSRIEAKPKYAEHSTSMSPSVPISLIFYVATQRPQDRLQVLPFNAELKPNSNFQIEGHSHDLGDFRMSFTISKNRANVLFRNYLNTVSDPPLVYLKESLLKNLVLFDINDIQRNPIFVVNGDSFDKRDQISRANFVAHQIVFSSAIELYVEFQTLSSQSSSQSSTHSTHSVTIESYKNELQKRSLQFDKDFELKFGLEEKKFSQNEISFAKAIVSNVLGSIGCFSGYSSVHSDPSEEPVPYGPLQLLTGVPSRSFFPRGFLWDEGFHQLLISEWDRELSETMIESWLSLMNSEGWIPREVILGGEAEARVPKEFIVQKTTNANPPALFLSIEKLLNNGNVDIKWLHKVFPRLQLWYNWFNVSQMGQISGTYRWRGRNPNTRKELNPKTLTSGLDDYPRATHPTDDEIHLDLRSWVAFASRVMARIAELVDKSLVAQYEETAQYLSDNELMDSMHWSDKHNMYCDKGLHSTQVTLIKVRNKSDNGFEKERKVVIPPAYDCVPELGYVSLFPFMLTLIETKNPKLAKILDDLENPKLIWSSHGIRSLSRKSAYYQQHNTEVDPPYWRGAVWINMNYLILKSLHYYSSTPGPYQSRALSIYQRLRQNLISTVFTEYARSGYVWEQYNDMTGKGQGSHPFTGWSALIVLIMGEKY</sequence>
<dbReference type="SUPFAM" id="SSF48208">
    <property type="entry name" value="Six-hairpin glycosidases"/>
    <property type="match status" value="1"/>
</dbReference>
<dbReference type="Pfam" id="PF03200">
    <property type="entry name" value="Glyco_hydro_63"/>
    <property type="match status" value="1"/>
</dbReference>
<dbReference type="EC" id="3.2.1.106" evidence="11 12"/>
<evidence type="ECO:0000256" key="9">
    <source>
        <dbReference type="ARBA" id="ARBA00023180"/>
    </source>
</evidence>
<evidence type="ECO:0000313" key="16">
    <source>
        <dbReference type="EMBL" id="CAD7637328.1"/>
    </source>
</evidence>
<dbReference type="Gene3D" id="1.50.10.10">
    <property type="match status" value="1"/>
</dbReference>
<dbReference type="EMBL" id="OC914900">
    <property type="protein sequence ID" value="CAD7637328.1"/>
    <property type="molecule type" value="Genomic_DNA"/>
</dbReference>
<evidence type="ECO:0000256" key="13">
    <source>
        <dbReference type="SAM" id="MobiDB-lite"/>
    </source>
</evidence>
<comment type="catalytic activity">
    <reaction evidence="12">
        <text>N(4)-(alpha-D-Glc-(1-&gt;2)-alpha-D-Glc-(1-&gt;3)-alpha-D-Glc-(1-&gt;3)-alpha-D-Man-(1-&gt;2)-alpha-D-Man-(1-&gt;2)-alpha-D-Man-(1-&gt;3)-[alpha-D-Man-(1-&gt;2)-alpha-D-Man-(1-&gt;3)-[alpha-D-Man-(1-&gt;2)-alpha-D-Man-(1-&gt;6)]-alpha-D-Man-(1-&gt;6)]-beta-D-Man-(1-&gt;4)-beta-D-GlcNAc-(1-&gt;4)-beta-D-GlcNAc)-L-asparaginyl-[protein] + H2O = N(4)-(alpha-D-Glc-(1-&gt;3)-alpha-D-Glc-(1-&gt;3)-alpha-D-Man-(1-&gt;2)-alpha-D-Man-(1-&gt;2)-alpha-D-Man-(1-&gt;3)-[alpha-D-Man-(1-&gt;2)-alpha-D-Man-(1-&gt;3)-[alpha-D-Man-(1-&gt;2)-alpha-D-Man-(1-&gt;6)]-alpha-D-Man-(1-&gt;6)]-beta-D-Man-(1-&gt;4)-beta-D-GlcNAc-(1-&gt;4)-beta-D-GlcNAc)-L-asparaginyl-[protein] + beta-D-glucose</text>
        <dbReference type="Rhea" id="RHEA:55988"/>
        <dbReference type="Rhea" id="RHEA-COMP:12806"/>
        <dbReference type="Rhea" id="RHEA-COMP:14355"/>
        <dbReference type="ChEBI" id="CHEBI:15377"/>
        <dbReference type="ChEBI" id="CHEBI:15903"/>
        <dbReference type="ChEBI" id="CHEBI:59082"/>
        <dbReference type="ChEBI" id="CHEBI:132537"/>
        <dbReference type="EC" id="3.2.1.106"/>
    </reaction>
</comment>
<keyword evidence="5 12" id="KW-0256">Endoplasmic reticulum</keyword>
<dbReference type="InterPro" id="IPR031631">
    <property type="entry name" value="Glyco_hydro_63N"/>
</dbReference>
<keyword evidence="7" id="KW-1133">Transmembrane helix</keyword>
<evidence type="ECO:0000256" key="12">
    <source>
        <dbReference type="RuleBase" id="RU368089"/>
    </source>
</evidence>
<evidence type="ECO:0000313" key="17">
    <source>
        <dbReference type="Proteomes" id="UP000728032"/>
    </source>
</evidence>
<name>A0A7R9L945_9ACAR</name>
<evidence type="ECO:0000256" key="5">
    <source>
        <dbReference type="ARBA" id="ARBA00022824"/>
    </source>
</evidence>
<dbReference type="InterPro" id="IPR008928">
    <property type="entry name" value="6-hairpin_glycosidase_sf"/>
</dbReference>
<dbReference type="InterPro" id="IPR004888">
    <property type="entry name" value="Glycoside_hydrolase_63"/>
</dbReference>
<keyword evidence="4 12" id="KW-0378">Hydrolase</keyword>
<keyword evidence="17" id="KW-1185">Reference proteome</keyword>
<evidence type="ECO:0000256" key="6">
    <source>
        <dbReference type="ARBA" id="ARBA00022968"/>
    </source>
</evidence>
<evidence type="ECO:0000259" key="14">
    <source>
        <dbReference type="Pfam" id="PF03200"/>
    </source>
</evidence>
<evidence type="ECO:0000256" key="7">
    <source>
        <dbReference type="ARBA" id="ARBA00022989"/>
    </source>
</evidence>
<evidence type="ECO:0000256" key="8">
    <source>
        <dbReference type="ARBA" id="ARBA00023136"/>
    </source>
</evidence>
<keyword evidence="9" id="KW-0325">Glycoprotein</keyword>
<evidence type="ECO:0000256" key="1">
    <source>
        <dbReference type="ARBA" id="ARBA00004648"/>
    </source>
</evidence>
<evidence type="ECO:0000256" key="10">
    <source>
        <dbReference type="ARBA" id="ARBA00023295"/>
    </source>
</evidence>
<dbReference type="InterPro" id="IPR031335">
    <property type="entry name" value="Glyco_hydro_63_C"/>
</dbReference>
<feature type="domain" description="Glycosyl hydrolase family 63 N-terminal" evidence="15">
    <location>
        <begin position="1"/>
        <end position="137"/>
    </location>
</feature>
<dbReference type="OrthoDB" id="410058at2759"/>
<proteinExistence type="inferred from homology"/>
<feature type="domain" description="Glycosyl hydrolase family 63 C-terminal" evidence="14">
    <location>
        <begin position="234"/>
        <end position="711"/>
    </location>
</feature>
<dbReference type="AlphaFoldDB" id="A0A7R9L945"/>
<dbReference type="PANTHER" id="PTHR10412">
    <property type="entry name" value="MANNOSYL-OLIGOSACCHARIDE GLUCOSIDASE"/>
    <property type="match status" value="1"/>
</dbReference>
<evidence type="ECO:0000256" key="11">
    <source>
        <dbReference type="ARBA" id="ARBA00038888"/>
    </source>
</evidence>
<dbReference type="Proteomes" id="UP000728032">
    <property type="component" value="Unassembled WGS sequence"/>
</dbReference>
<keyword evidence="6" id="KW-0735">Signal-anchor</keyword>
<dbReference type="Pfam" id="PF16923">
    <property type="entry name" value="Glyco_hydro_63N"/>
    <property type="match status" value="1"/>
</dbReference>
<evidence type="ECO:0000256" key="4">
    <source>
        <dbReference type="ARBA" id="ARBA00022801"/>
    </source>
</evidence>
<dbReference type="GO" id="GO:0004573">
    <property type="term" value="F:Glc3Man9GlcNAc2 oligosaccharide glucosidase activity"/>
    <property type="evidence" value="ECO:0007669"/>
    <property type="project" value="UniProtKB-UniRule"/>
</dbReference>
<evidence type="ECO:0000256" key="2">
    <source>
        <dbReference type="ARBA" id="ARBA00010833"/>
    </source>
</evidence>
<protein>
    <recommendedName>
        <fullName evidence="11 12">Mannosyl-oligosaccharide glucosidase</fullName>
        <ecNumber evidence="11 12">3.2.1.106</ecNumber>
    </recommendedName>
</protein>
<feature type="region of interest" description="Disordered" evidence="13">
    <location>
        <begin position="437"/>
        <end position="459"/>
    </location>
</feature>
<dbReference type="GO" id="GO:0006487">
    <property type="term" value="P:protein N-linked glycosylation"/>
    <property type="evidence" value="ECO:0007669"/>
    <property type="project" value="UniProtKB-UniRule"/>
</dbReference>
<accession>A0A7R9L945</accession>
<dbReference type="EMBL" id="CAJPVJ010000075">
    <property type="protein sequence ID" value="CAG2160266.1"/>
    <property type="molecule type" value="Genomic_DNA"/>
</dbReference>
<gene>
    <name evidence="16" type="ORF">ONB1V03_LOCUS751</name>
</gene>
<dbReference type="GO" id="GO:0005789">
    <property type="term" value="C:endoplasmic reticulum membrane"/>
    <property type="evidence" value="ECO:0007669"/>
    <property type="project" value="UniProtKB-SubCell"/>
</dbReference>
<comment type="subcellular location">
    <subcellularLocation>
        <location evidence="1 12">Endoplasmic reticulum membrane</location>
        <topology evidence="1 12">Single-pass type II membrane protein</topology>
    </subcellularLocation>
</comment>
<reference evidence="16" key="1">
    <citation type="submission" date="2020-11" db="EMBL/GenBank/DDBJ databases">
        <authorList>
            <person name="Tran Van P."/>
        </authorList>
    </citation>
    <scope>NUCLEOTIDE SEQUENCE</scope>
</reference>
<dbReference type="GO" id="GO:0009311">
    <property type="term" value="P:oligosaccharide metabolic process"/>
    <property type="evidence" value="ECO:0007669"/>
    <property type="project" value="UniProtKB-UniRule"/>
</dbReference>
<organism evidence="16">
    <name type="scientific">Oppiella nova</name>
    <dbReference type="NCBI Taxonomy" id="334625"/>
    <lineage>
        <taxon>Eukaryota</taxon>
        <taxon>Metazoa</taxon>
        <taxon>Ecdysozoa</taxon>
        <taxon>Arthropoda</taxon>
        <taxon>Chelicerata</taxon>
        <taxon>Arachnida</taxon>
        <taxon>Acari</taxon>
        <taxon>Acariformes</taxon>
        <taxon>Sarcoptiformes</taxon>
        <taxon>Oribatida</taxon>
        <taxon>Brachypylina</taxon>
        <taxon>Oppioidea</taxon>
        <taxon>Oppiidae</taxon>
        <taxon>Oppiella</taxon>
    </lineage>
</organism>
<keyword evidence="3" id="KW-0812">Transmembrane</keyword>
<evidence type="ECO:0000259" key="15">
    <source>
        <dbReference type="Pfam" id="PF16923"/>
    </source>
</evidence>
<evidence type="ECO:0000256" key="3">
    <source>
        <dbReference type="ARBA" id="ARBA00022692"/>
    </source>
</evidence>
<comment type="function">
    <text evidence="12">Cleaves the distal alpha 1,2-linked glucose residue from the Glc(3)Man(9)GlcNAc(2) oligosaccharide precursor.</text>
</comment>
<dbReference type="Gene3D" id="2.70.98.110">
    <property type="entry name" value="Glycosyl hydrolase family 63, N-terminal domain"/>
    <property type="match status" value="1"/>
</dbReference>
<dbReference type="InterPro" id="IPR038518">
    <property type="entry name" value="Glyco_hydro_63N_sf"/>
</dbReference>
<keyword evidence="10 12" id="KW-0326">Glycosidase</keyword>